<keyword evidence="3 9" id="KW-0813">Transport</keyword>
<dbReference type="Proteomes" id="UP000182753">
    <property type="component" value="Unassembled WGS sequence"/>
</dbReference>
<feature type="transmembrane region" description="Helical" evidence="9">
    <location>
        <begin position="51"/>
        <end position="72"/>
    </location>
</feature>
<name>A0A1J4RSN5_9BACT</name>
<dbReference type="AlphaFoldDB" id="A0A1J4RSN5"/>
<dbReference type="GO" id="GO:0015450">
    <property type="term" value="F:protein-transporting ATPase activity"/>
    <property type="evidence" value="ECO:0007669"/>
    <property type="project" value="UniProtKB-UniRule"/>
</dbReference>
<evidence type="ECO:0000256" key="5">
    <source>
        <dbReference type="ARBA" id="ARBA00022927"/>
    </source>
</evidence>
<evidence type="ECO:0000256" key="2">
    <source>
        <dbReference type="ARBA" id="ARBA00008445"/>
    </source>
</evidence>
<evidence type="ECO:0000256" key="3">
    <source>
        <dbReference type="ARBA" id="ARBA00022448"/>
    </source>
</evidence>
<comment type="similarity">
    <text evidence="2 9">Belongs to the SecG family.</text>
</comment>
<dbReference type="InterPro" id="IPR004692">
    <property type="entry name" value="SecG"/>
</dbReference>
<keyword evidence="5 9" id="KW-0653">Protein transport</keyword>
<dbReference type="GO" id="GO:0005886">
    <property type="term" value="C:plasma membrane"/>
    <property type="evidence" value="ECO:0007669"/>
    <property type="project" value="UniProtKB-SubCell"/>
</dbReference>
<protein>
    <recommendedName>
        <fullName evidence="9">Protein-export membrane protein SecG</fullName>
    </recommendedName>
</protein>
<comment type="function">
    <text evidence="9">Involved in protein export. Participates in an early event of protein translocation.</text>
</comment>
<proteinExistence type="inferred from homology"/>
<organism evidence="10 11">
    <name type="scientific">Candidatus Berkelbacteria bacterium CG1_02_42_45</name>
    <dbReference type="NCBI Taxonomy" id="1805036"/>
    <lineage>
        <taxon>Bacteria</taxon>
        <taxon>Candidatus Berkelbacteria</taxon>
    </lineage>
</organism>
<evidence type="ECO:0000313" key="10">
    <source>
        <dbReference type="EMBL" id="OIN90040.1"/>
    </source>
</evidence>
<keyword evidence="9" id="KW-1003">Cell membrane</keyword>
<evidence type="ECO:0000256" key="6">
    <source>
        <dbReference type="ARBA" id="ARBA00022989"/>
    </source>
</evidence>
<comment type="caution">
    <text evidence="10">The sequence shown here is derived from an EMBL/GenBank/DDBJ whole genome shotgun (WGS) entry which is preliminary data.</text>
</comment>
<reference evidence="10 11" key="1">
    <citation type="journal article" date="2016" name="Environ. Microbiol.">
        <title>Genomic resolution of a cold subsurface aquifer community provides metabolic insights for novel microbes adapted to high CO concentrations.</title>
        <authorList>
            <person name="Probst A.J."/>
            <person name="Castelle C.J."/>
            <person name="Singh A."/>
            <person name="Brown C.T."/>
            <person name="Anantharaman K."/>
            <person name="Sharon I."/>
            <person name="Hug L.A."/>
            <person name="Burstein D."/>
            <person name="Emerson J.B."/>
            <person name="Thomas B.C."/>
            <person name="Banfield J.F."/>
        </authorList>
    </citation>
    <scope>NUCLEOTIDE SEQUENCE [LARGE SCALE GENOMIC DNA]</scope>
    <source>
        <strain evidence="10">CG1_02_42_45</strain>
    </source>
</reference>
<gene>
    <name evidence="10" type="ORF">AUJ40_00720</name>
</gene>
<evidence type="ECO:0000256" key="8">
    <source>
        <dbReference type="ARBA" id="ARBA00023136"/>
    </source>
</evidence>
<evidence type="ECO:0000256" key="9">
    <source>
        <dbReference type="RuleBase" id="RU365087"/>
    </source>
</evidence>
<dbReference type="Pfam" id="PF03840">
    <property type="entry name" value="SecG"/>
    <property type="match status" value="1"/>
</dbReference>
<evidence type="ECO:0000256" key="4">
    <source>
        <dbReference type="ARBA" id="ARBA00022692"/>
    </source>
</evidence>
<evidence type="ECO:0000256" key="1">
    <source>
        <dbReference type="ARBA" id="ARBA00004141"/>
    </source>
</evidence>
<sequence>MVTKAFEIGQLILAILVIVTILLQQQGSGLGAAFGGEGNFYRSKRGLEKVLFYSTIGLIVLFIASVAIPLFLV</sequence>
<keyword evidence="7 9" id="KW-0811">Translocation</keyword>
<comment type="subcellular location">
    <subcellularLocation>
        <location evidence="9">Cell membrane</location>
        <topology evidence="9">Multi-pass membrane protein</topology>
    </subcellularLocation>
    <subcellularLocation>
        <location evidence="1">Membrane</location>
        <topology evidence="1">Multi-pass membrane protein</topology>
    </subcellularLocation>
</comment>
<evidence type="ECO:0000256" key="7">
    <source>
        <dbReference type="ARBA" id="ARBA00023010"/>
    </source>
</evidence>
<keyword evidence="4 9" id="KW-0812">Transmembrane</keyword>
<evidence type="ECO:0000313" key="11">
    <source>
        <dbReference type="Proteomes" id="UP000182753"/>
    </source>
</evidence>
<accession>A0A1J4RSN5</accession>
<keyword evidence="8 9" id="KW-0472">Membrane</keyword>
<dbReference type="GO" id="GO:0009306">
    <property type="term" value="P:protein secretion"/>
    <property type="evidence" value="ECO:0007669"/>
    <property type="project" value="UniProtKB-UniRule"/>
</dbReference>
<dbReference type="NCBIfam" id="TIGR00810">
    <property type="entry name" value="secG"/>
    <property type="match status" value="1"/>
</dbReference>
<comment type="caution">
    <text evidence="9">Lacks conserved residue(s) required for the propagation of feature annotation.</text>
</comment>
<keyword evidence="6 9" id="KW-1133">Transmembrane helix</keyword>
<dbReference type="EMBL" id="MNUJ01000014">
    <property type="protein sequence ID" value="OIN90040.1"/>
    <property type="molecule type" value="Genomic_DNA"/>
</dbReference>